<keyword evidence="6" id="KW-0493">Microtubule</keyword>
<evidence type="ECO:0000259" key="7">
    <source>
        <dbReference type="PROSITE" id="PS50067"/>
    </source>
</evidence>
<dbReference type="GO" id="GO:0003777">
    <property type="term" value="F:microtubule motor activity"/>
    <property type="evidence" value="ECO:0007669"/>
    <property type="project" value="InterPro"/>
</dbReference>
<dbReference type="InterPro" id="IPR036961">
    <property type="entry name" value="Kinesin_motor_dom_sf"/>
</dbReference>
<dbReference type="OrthoDB" id="3176171at2759"/>
<dbReference type="InterPro" id="IPR019821">
    <property type="entry name" value="Kinesin_motor_CS"/>
</dbReference>
<feature type="binding site" evidence="5">
    <location>
        <begin position="130"/>
        <end position="137"/>
    </location>
    <ligand>
        <name>ATP</name>
        <dbReference type="ChEBI" id="CHEBI:30616"/>
    </ligand>
</feature>
<accession>A0A5E4NNW3</accession>
<dbReference type="PROSITE" id="PS00411">
    <property type="entry name" value="KINESIN_MOTOR_1"/>
    <property type="match status" value="1"/>
</dbReference>
<comment type="similarity">
    <text evidence="5 6">Belongs to the TRAFAC class myosin-kinesin ATPase superfamily. Kinesin family.</text>
</comment>
<comment type="subcellular location">
    <subcellularLocation>
        <location evidence="1">Cytoplasm</location>
        <location evidence="1">Cytoskeleton</location>
    </subcellularLocation>
</comment>
<evidence type="ECO:0000313" key="8">
    <source>
        <dbReference type="EMBL" id="VVC44061.1"/>
    </source>
</evidence>
<keyword evidence="4" id="KW-0206">Cytoskeleton</keyword>
<dbReference type="GO" id="GO:0016787">
    <property type="term" value="F:hydrolase activity"/>
    <property type="evidence" value="ECO:0007669"/>
    <property type="project" value="UniProtKB-KW"/>
</dbReference>
<dbReference type="InterPro" id="IPR027640">
    <property type="entry name" value="Kinesin-like_fam"/>
</dbReference>
<organism evidence="8 9">
    <name type="scientific">Cinara cedri</name>
    <dbReference type="NCBI Taxonomy" id="506608"/>
    <lineage>
        <taxon>Eukaryota</taxon>
        <taxon>Metazoa</taxon>
        <taxon>Ecdysozoa</taxon>
        <taxon>Arthropoda</taxon>
        <taxon>Hexapoda</taxon>
        <taxon>Insecta</taxon>
        <taxon>Pterygota</taxon>
        <taxon>Neoptera</taxon>
        <taxon>Paraneoptera</taxon>
        <taxon>Hemiptera</taxon>
        <taxon>Sternorrhyncha</taxon>
        <taxon>Aphidomorpha</taxon>
        <taxon>Aphidoidea</taxon>
        <taxon>Aphididae</taxon>
        <taxon>Lachninae</taxon>
        <taxon>Cinara</taxon>
    </lineage>
</organism>
<dbReference type="InterPro" id="IPR027417">
    <property type="entry name" value="P-loop_NTPase"/>
</dbReference>
<dbReference type="SUPFAM" id="SSF52540">
    <property type="entry name" value="P-loop containing nucleoside triphosphate hydrolases"/>
    <property type="match status" value="1"/>
</dbReference>
<keyword evidence="5 6" id="KW-0505">Motor protein</keyword>
<keyword evidence="3 5" id="KW-0067">ATP-binding</keyword>
<dbReference type="PRINTS" id="PR00380">
    <property type="entry name" value="KINESINHEAVY"/>
</dbReference>
<reference evidence="8 9" key="1">
    <citation type="submission" date="2019-08" db="EMBL/GenBank/DDBJ databases">
        <authorList>
            <person name="Alioto T."/>
            <person name="Alioto T."/>
            <person name="Gomez Garrido J."/>
        </authorList>
    </citation>
    <scope>NUCLEOTIDE SEQUENCE [LARGE SCALE GENOMIC DNA]</scope>
</reference>
<dbReference type="EMBL" id="CABPRJ010002375">
    <property type="protein sequence ID" value="VVC44061.1"/>
    <property type="molecule type" value="Genomic_DNA"/>
</dbReference>
<keyword evidence="4" id="KW-0963">Cytoplasm</keyword>
<dbReference type="GO" id="GO:0005874">
    <property type="term" value="C:microtubule"/>
    <property type="evidence" value="ECO:0007669"/>
    <property type="project" value="UniProtKB-KW"/>
</dbReference>
<gene>
    <name evidence="8" type="ORF">CINCED_3A009099</name>
</gene>
<name>A0A5E4NNW3_9HEMI</name>
<evidence type="ECO:0000256" key="1">
    <source>
        <dbReference type="ARBA" id="ARBA00004245"/>
    </source>
</evidence>
<sequence>MVLNRRSLEKLKKIAAPGRGRIITQEEQMRVFVRIKPLPDEEDLSKPKTIRIRNENALIFDPKLDDTPFFFHGVKQNPRDISKRQHKSIKYDFHRVFGPQSINEDIYNESTKDLLDKLLCGYNCSVFVYGATGAGKTFTMLGNEYNYGITYLTMKDLYEKVNEQQDSKIFEIYVSYLEVYNEMVFDLLISDKKPLFLRECGNTTSVAGITIKMVNNVEELIEMLRKGNDNRTQHPTDANAESSRSHALFQVYIKMTYKHTNQVKMAKLSMVDLAGSERASSNKGMRFKEGSNINKSLLALGNCINNLSDGLRHIPYRDSKLTRLLKDSLGGNCKTLMIACVSPALSSYEDTYNTLKYASRAMKIKSNLKENVMSMNLPSAHYKKIISDLENERQVWKTKYEEALMSSVPQPPDNLEDLRSTLESLFAGKTKKHIEILRLESTQKKTEFRIYLKKILLERFSIFNTDNVDEMASEVNRINMAIQQFEGRMASINAQLNVLWDEAVAANNEINVFLKKLEADNVIKFLDVDIIRLKSQVINEELSTLLEHRNEIGVILDSNLHISLELTTMISTQASHYYTLLEALDKNTEEMSKSHNNIIKSFLGGLKEVSWDFSPRNHCKIRRDAFLNVNELSIEHLRESAKPELKRIKLDHYMSPLQIVESKLQQITLQPEVKKKNNFIQINKTDTSPESSVDETVVISTQAASLNNTFVLKQNLDSVSAKNIASTTPHRQKPIIDTRCLTKSITRPGIQKKKLLINNLKTGLACRKLNQENTPLIMAATKTLADPILAKAVTKPRINTTNNNILTTKSVNTRINLQDTNKTVKVKNQKPTLTLRQRNWL</sequence>
<dbReference type="PANTHER" id="PTHR47968">
    <property type="entry name" value="CENTROMERE PROTEIN E"/>
    <property type="match status" value="1"/>
</dbReference>
<dbReference type="GO" id="GO:0007018">
    <property type="term" value="P:microtubule-based movement"/>
    <property type="evidence" value="ECO:0007669"/>
    <property type="project" value="InterPro"/>
</dbReference>
<evidence type="ECO:0000256" key="6">
    <source>
        <dbReference type="RuleBase" id="RU000394"/>
    </source>
</evidence>
<dbReference type="SMART" id="SM00129">
    <property type="entry name" value="KISc"/>
    <property type="match status" value="1"/>
</dbReference>
<feature type="domain" description="Kinesin motor" evidence="7">
    <location>
        <begin position="28"/>
        <end position="364"/>
    </location>
</feature>
<evidence type="ECO:0000256" key="2">
    <source>
        <dbReference type="ARBA" id="ARBA00022741"/>
    </source>
</evidence>
<dbReference type="PANTHER" id="PTHR47968:SF65">
    <property type="entry name" value="KINESIN MOTOR DOMAIN-CONTAINING PROTEIN"/>
    <property type="match status" value="1"/>
</dbReference>
<dbReference type="Proteomes" id="UP000325440">
    <property type="component" value="Unassembled WGS sequence"/>
</dbReference>
<dbReference type="Pfam" id="PF00225">
    <property type="entry name" value="Kinesin"/>
    <property type="match status" value="1"/>
</dbReference>
<dbReference type="PROSITE" id="PS50067">
    <property type="entry name" value="KINESIN_MOTOR_2"/>
    <property type="match status" value="1"/>
</dbReference>
<protein>
    <recommendedName>
        <fullName evidence="6">Kinesin-like protein</fullName>
    </recommendedName>
</protein>
<dbReference type="Gene3D" id="3.40.850.10">
    <property type="entry name" value="Kinesin motor domain"/>
    <property type="match status" value="1"/>
</dbReference>
<evidence type="ECO:0000256" key="4">
    <source>
        <dbReference type="ARBA" id="ARBA00023212"/>
    </source>
</evidence>
<evidence type="ECO:0000256" key="3">
    <source>
        <dbReference type="ARBA" id="ARBA00022840"/>
    </source>
</evidence>
<keyword evidence="9" id="KW-1185">Reference proteome</keyword>
<evidence type="ECO:0000313" key="9">
    <source>
        <dbReference type="Proteomes" id="UP000325440"/>
    </source>
</evidence>
<proteinExistence type="inferred from homology"/>
<dbReference type="InterPro" id="IPR001752">
    <property type="entry name" value="Kinesin_motor_dom"/>
</dbReference>
<keyword evidence="8" id="KW-0378">Hydrolase</keyword>
<dbReference type="AlphaFoldDB" id="A0A5E4NNW3"/>
<keyword evidence="2 5" id="KW-0547">Nucleotide-binding</keyword>
<evidence type="ECO:0000256" key="5">
    <source>
        <dbReference type="PROSITE-ProRule" id="PRU00283"/>
    </source>
</evidence>
<dbReference type="GO" id="GO:0005524">
    <property type="term" value="F:ATP binding"/>
    <property type="evidence" value="ECO:0007669"/>
    <property type="project" value="UniProtKB-UniRule"/>
</dbReference>
<dbReference type="GO" id="GO:0008017">
    <property type="term" value="F:microtubule binding"/>
    <property type="evidence" value="ECO:0007669"/>
    <property type="project" value="InterPro"/>
</dbReference>